<keyword evidence="2" id="KW-1185">Reference proteome</keyword>
<sequence>MYQRYPSTCLLVHKSYTAQQIDLDLQIDYSYTMVTVLALRRTDPSIHILNIYCPPKTKQVNFADLFSRALSIAGRKPLLIVGDFNAPSKLWGYKREEARGRQLAELISTLGIALHSDPANPTHPTQTRGRHNDTSKEPYTTSKALQHN</sequence>
<name>A0ACB8C2B0_DERSI</name>
<comment type="caution">
    <text evidence="1">The sequence shown here is derived from an EMBL/GenBank/DDBJ whole genome shotgun (WGS) entry which is preliminary data.</text>
</comment>
<organism evidence="1 2">
    <name type="scientific">Dermacentor silvarum</name>
    <name type="common">Tick</name>
    <dbReference type="NCBI Taxonomy" id="543639"/>
    <lineage>
        <taxon>Eukaryota</taxon>
        <taxon>Metazoa</taxon>
        <taxon>Ecdysozoa</taxon>
        <taxon>Arthropoda</taxon>
        <taxon>Chelicerata</taxon>
        <taxon>Arachnida</taxon>
        <taxon>Acari</taxon>
        <taxon>Parasitiformes</taxon>
        <taxon>Ixodida</taxon>
        <taxon>Ixodoidea</taxon>
        <taxon>Ixodidae</taxon>
        <taxon>Rhipicephalinae</taxon>
        <taxon>Dermacentor</taxon>
    </lineage>
</organism>
<accession>A0ACB8C2B0</accession>
<protein>
    <submittedName>
        <fullName evidence="1">Uncharacterized protein</fullName>
    </submittedName>
</protein>
<gene>
    <name evidence="1" type="ORF">HPB49_005695</name>
</gene>
<reference evidence="1" key="1">
    <citation type="submission" date="2020-05" db="EMBL/GenBank/DDBJ databases">
        <title>Large-scale comparative analyses of tick genomes elucidate their genetic diversity and vector capacities.</title>
        <authorList>
            <person name="Jia N."/>
            <person name="Wang J."/>
            <person name="Shi W."/>
            <person name="Du L."/>
            <person name="Sun Y."/>
            <person name="Zhan W."/>
            <person name="Jiang J."/>
            <person name="Wang Q."/>
            <person name="Zhang B."/>
            <person name="Ji P."/>
            <person name="Sakyi L.B."/>
            <person name="Cui X."/>
            <person name="Yuan T."/>
            <person name="Jiang B."/>
            <person name="Yang W."/>
            <person name="Lam T.T.-Y."/>
            <person name="Chang Q."/>
            <person name="Ding S."/>
            <person name="Wang X."/>
            <person name="Zhu J."/>
            <person name="Ruan X."/>
            <person name="Zhao L."/>
            <person name="Wei J."/>
            <person name="Que T."/>
            <person name="Du C."/>
            <person name="Cheng J."/>
            <person name="Dai P."/>
            <person name="Han X."/>
            <person name="Huang E."/>
            <person name="Gao Y."/>
            <person name="Liu J."/>
            <person name="Shao H."/>
            <person name="Ye R."/>
            <person name="Li L."/>
            <person name="Wei W."/>
            <person name="Wang X."/>
            <person name="Wang C."/>
            <person name="Yang T."/>
            <person name="Huo Q."/>
            <person name="Li W."/>
            <person name="Guo W."/>
            <person name="Chen H."/>
            <person name="Zhou L."/>
            <person name="Ni X."/>
            <person name="Tian J."/>
            <person name="Zhou Y."/>
            <person name="Sheng Y."/>
            <person name="Liu T."/>
            <person name="Pan Y."/>
            <person name="Xia L."/>
            <person name="Li J."/>
            <person name="Zhao F."/>
            <person name="Cao W."/>
        </authorList>
    </citation>
    <scope>NUCLEOTIDE SEQUENCE</scope>
    <source>
        <strain evidence="1">Dsil-2018</strain>
    </source>
</reference>
<dbReference type="EMBL" id="CM023478">
    <property type="protein sequence ID" value="KAH7932968.1"/>
    <property type="molecule type" value="Genomic_DNA"/>
</dbReference>
<evidence type="ECO:0000313" key="2">
    <source>
        <dbReference type="Proteomes" id="UP000821865"/>
    </source>
</evidence>
<dbReference type="Proteomes" id="UP000821865">
    <property type="component" value="Chromosome 9"/>
</dbReference>
<proteinExistence type="predicted"/>
<evidence type="ECO:0000313" key="1">
    <source>
        <dbReference type="EMBL" id="KAH7932968.1"/>
    </source>
</evidence>